<organism evidence="2 3">
    <name type="scientific">Nesterenkonia sedimenti</name>
    <dbReference type="NCBI Taxonomy" id="1463632"/>
    <lineage>
        <taxon>Bacteria</taxon>
        <taxon>Bacillati</taxon>
        <taxon>Actinomycetota</taxon>
        <taxon>Actinomycetes</taxon>
        <taxon>Micrococcales</taxon>
        <taxon>Micrococcaceae</taxon>
        <taxon>Nesterenkonia</taxon>
    </lineage>
</organism>
<dbReference type="PROSITE" id="PS51257">
    <property type="entry name" value="PROKAR_LIPOPROTEIN"/>
    <property type="match status" value="1"/>
</dbReference>
<evidence type="ECO:0000313" key="2">
    <source>
        <dbReference type="EMBL" id="NLS08852.1"/>
    </source>
</evidence>
<feature type="region of interest" description="Disordered" evidence="1">
    <location>
        <begin position="23"/>
        <end position="126"/>
    </location>
</feature>
<dbReference type="Proteomes" id="UP000523139">
    <property type="component" value="Unassembled WGS sequence"/>
</dbReference>
<comment type="caution">
    <text evidence="2">The sequence shown here is derived from an EMBL/GenBank/DDBJ whole genome shotgun (WGS) entry which is preliminary data.</text>
</comment>
<sequence>MPPQPRTTRALALVGVIGLLAACAEEDPAEEPREDPTTQDQESPSPQESPEEEPTEDSPGDFIAPGGEGGASLESACDLLSPAQLEEMTGAGPYQDGESALDTIGEESPGEFTTCQWESPENPDNSILLRIGSAEESEFLREDDDEPVEIAGAEEAAFNTELSRITWSYEDTLYVLSQSSREPADLFDTEVFIELAETVMSNHS</sequence>
<name>A0A7X8TIB1_9MICC</name>
<feature type="compositionally biased region" description="Polar residues" evidence="1">
    <location>
        <begin position="111"/>
        <end position="125"/>
    </location>
</feature>
<gene>
    <name evidence="2" type="ORF">HGQ17_02315</name>
</gene>
<accession>A0A7X8TIB1</accession>
<evidence type="ECO:0000313" key="3">
    <source>
        <dbReference type="Proteomes" id="UP000523139"/>
    </source>
</evidence>
<protein>
    <submittedName>
        <fullName evidence="2">DUF3558 family protein</fullName>
    </submittedName>
</protein>
<feature type="compositionally biased region" description="Acidic residues" evidence="1">
    <location>
        <begin position="49"/>
        <end position="59"/>
    </location>
</feature>
<dbReference type="EMBL" id="JABAHY010000001">
    <property type="protein sequence ID" value="NLS08852.1"/>
    <property type="molecule type" value="Genomic_DNA"/>
</dbReference>
<dbReference type="InterPro" id="IPR024520">
    <property type="entry name" value="DUF3558"/>
</dbReference>
<keyword evidence="3" id="KW-1185">Reference proteome</keyword>
<evidence type="ECO:0000256" key="1">
    <source>
        <dbReference type="SAM" id="MobiDB-lite"/>
    </source>
</evidence>
<dbReference type="RefSeq" id="WP_168886326.1">
    <property type="nucleotide sequence ID" value="NZ_JABAHY010000001.1"/>
</dbReference>
<reference evidence="2 3" key="1">
    <citation type="submission" date="2020-04" db="EMBL/GenBank/DDBJ databases">
        <title>Nesterenkonia sp. nov., isolated from marine sediment.</title>
        <authorList>
            <person name="Zhang G."/>
        </authorList>
    </citation>
    <scope>NUCLEOTIDE SEQUENCE [LARGE SCALE GENOMIC DNA]</scope>
    <source>
        <strain evidence="2 3">MY13</strain>
    </source>
</reference>
<dbReference type="Pfam" id="PF12079">
    <property type="entry name" value="DUF3558"/>
    <property type="match status" value="1"/>
</dbReference>
<proteinExistence type="predicted"/>
<dbReference type="AlphaFoldDB" id="A0A7X8TIB1"/>
<feature type="compositionally biased region" description="Low complexity" evidence="1">
    <location>
        <begin position="38"/>
        <end position="48"/>
    </location>
</feature>